<feature type="domain" description="Carrier" evidence="6">
    <location>
        <begin position="998"/>
        <end position="1073"/>
    </location>
</feature>
<proteinExistence type="predicted"/>
<dbReference type="Gene3D" id="3.30.300.30">
    <property type="match status" value="3"/>
</dbReference>
<reference evidence="7" key="1">
    <citation type="submission" date="2024-02" db="EMBL/GenBank/DDBJ databases">
        <authorList>
            <consortium name="Clinical and Environmental Microbiology Branch: Whole genome sequencing antimicrobial resistance pathogens in the healthcare setting"/>
        </authorList>
    </citation>
    <scope>NUCLEOTIDE SEQUENCE</scope>
    <source>
        <strain evidence="7">2023QG-00028</strain>
    </source>
</reference>
<dbReference type="PANTHER" id="PTHR45527">
    <property type="entry name" value="NONRIBOSOMAL PEPTIDE SYNTHETASE"/>
    <property type="match status" value="1"/>
</dbReference>
<dbReference type="CDD" id="cd02142">
    <property type="entry name" value="McbC_SagB-like_oxidoreductase"/>
    <property type="match status" value="1"/>
</dbReference>
<keyword evidence="3" id="KW-0596">Phosphopantetheine</keyword>
<dbReference type="SUPFAM" id="SSF56801">
    <property type="entry name" value="Acetyl-CoA synthetase-like"/>
    <property type="match status" value="2"/>
</dbReference>
<evidence type="ECO:0000256" key="3">
    <source>
        <dbReference type="ARBA" id="ARBA00022450"/>
    </source>
</evidence>
<dbReference type="Gene3D" id="3.40.109.10">
    <property type="entry name" value="NADH Oxidase"/>
    <property type="match status" value="1"/>
</dbReference>
<evidence type="ECO:0000256" key="2">
    <source>
        <dbReference type="ARBA" id="ARBA00004924"/>
    </source>
</evidence>
<dbReference type="GO" id="GO:0016877">
    <property type="term" value="F:ligase activity, forming carbon-sulfur bonds"/>
    <property type="evidence" value="ECO:0007669"/>
    <property type="project" value="UniProtKB-ARBA"/>
</dbReference>
<dbReference type="PANTHER" id="PTHR45527:SF10">
    <property type="entry name" value="PYOCHELIN SYNTHASE PCHF"/>
    <property type="match status" value="1"/>
</dbReference>
<dbReference type="InterPro" id="IPR036736">
    <property type="entry name" value="ACP-like_sf"/>
</dbReference>
<dbReference type="InterPro" id="IPR000873">
    <property type="entry name" value="AMP-dep_synth/lig_dom"/>
</dbReference>
<dbReference type="InterPro" id="IPR057737">
    <property type="entry name" value="Condensation_MtbB-like"/>
</dbReference>
<dbReference type="GO" id="GO:0031177">
    <property type="term" value="F:phosphopantetheine binding"/>
    <property type="evidence" value="ECO:0007669"/>
    <property type="project" value="InterPro"/>
</dbReference>
<comment type="caution">
    <text evidence="7">The sequence shown here is derived from an EMBL/GenBank/DDBJ whole genome shotgun (WGS) entry which is preliminary data.</text>
</comment>
<feature type="domain" description="Carrier" evidence="6">
    <location>
        <begin position="2324"/>
        <end position="2399"/>
    </location>
</feature>
<dbReference type="InterPro" id="IPR006162">
    <property type="entry name" value="Ppantetheine_attach_site"/>
</dbReference>
<evidence type="ECO:0000313" key="7">
    <source>
        <dbReference type="EMBL" id="EMM9720555.1"/>
    </source>
</evidence>
<dbReference type="SUPFAM" id="SSF52777">
    <property type="entry name" value="CoA-dependent acyltransferases"/>
    <property type="match status" value="4"/>
</dbReference>
<name>A0AAN4F1Q3_ECOLX</name>
<dbReference type="Pfam" id="PF13193">
    <property type="entry name" value="AMP-binding_C"/>
    <property type="match status" value="1"/>
</dbReference>
<accession>A0AAN4F1Q3</accession>
<dbReference type="NCBIfam" id="NF003417">
    <property type="entry name" value="PRK04813.1"/>
    <property type="match status" value="3"/>
</dbReference>
<evidence type="ECO:0000256" key="4">
    <source>
        <dbReference type="ARBA" id="ARBA00022553"/>
    </source>
</evidence>
<dbReference type="PROSITE" id="PS00455">
    <property type="entry name" value="AMP_BINDING"/>
    <property type="match status" value="2"/>
</dbReference>
<dbReference type="GO" id="GO:0009366">
    <property type="term" value="C:enterobactin synthetase complex"/>
    <property type="evidence" value="ECO:0007669"/>
    <property type="project" value="TreeGrafter"/>
</dbReference>
<dbReference type="Gene3D" id="3.30.559.10">
    <property type="entry name" value="Chloramphenicol acetyltransferase-like domain"/>
    <property type="match status" value="2"/>
</dbReference>
<protein>
    <submittedName>
        <fullName evidence="7">Colibactin non-ribosomal peptide synthetase ClbJ</fullName>
    </submittedName>
</protein>
<dbReference type="InterPro" id="IPR023213">
    <property type="entry name" value="CAT-like_dom_sf"/>
</dbReference>
<dbReference type="SMART" id="SM00823">
    <property type="entry name" value="PKS_PP"/>
    <property type="match status" value="2"/>
</dbReference>
<dbReference type="PROSITE" id="PS50075">
    <property type="entry name" value="CARRIER"/>
    <property type="match status" value="2"/>
</dbReference>
<dbReference type="InterPro" id="IPR042099">
    <property type="entry name" value="ANL_N_sf"/>
</dbReference>
<dbReference type="FunFam" id="3.30.559.30:FF:000006">
    <property type="entry name" value="Yersiniabactin polyketide/non-ribosomal peptide synthetase"/>
    <property type="match status" value="1"/>
</dbReference>
<dbReference type="NCBIfam" id="TIGR01733">
    <property type="entry name" value="AA-adenyl-dom"/>
    <property type="match status" value="2"/>
</dbReference>
<dbReference type="GO" id="GO:0016491">
    <property type="term" value="F:oxidoreductase activity"/>
    <property type="evidence" value="ECO:0007669"/>
    <property type="project" value="InterPro"/>
</dbReference>
<dbReference type="Gene3D" id="3.40.50.12780">
    <property type="entry name" value="N-terminal domain of ligase-like"/>
    <property type="match status" value="2"/>
</dbReference>
<dbReference type="GO" id="GO:0043041">
    <property type="term" value="P:amino acid activation for nonribosomal peptide biosynthetic process"/>
    <property type="evidence" value="ECO:0007669"/>
    <property type="project" value="TreeGrafter"/>
</dbReference>
<keyword evidence="5" id="KW-0436">Ligase</keyword>
<comment type="pathway">
    <text evidence="2">Siderophore biosynthesis.</text>
</comment>
<dbReference type="InterPro" id="IPR020845">
    <property type="entry name" value="AMP-binding_CS"/>
</dbReference>
<dbReference type="InterPro" id="IPR009081">
    <property type="entry name" value="PP-bd_ACP"/>
</dbReference>
<dbReference type="Pfam" id="PF00501">
    <property type="entry name" value="AMP-binding"/>
    <property type="match status" value="2"/>
</dbReference>
<dbReference type="InterPro" id="IPR001242">
    <property type="entry name" value="Condensation_dom"/>
</dbReference>
<dbReference type="FunFam" id="3.30.559.10:FF:000023">
    <property type="entry name" value="Non-ribosomal peptide synthetase"/>
    <property type="match status" value="1"/>
</dbReference>
<gene>
    <name evidence="7" type="primary">clbJ</name>
    <name evidence="7" type="ORF">PWL68_000576</name>
</gene>
<evidence type="ECO:0000256" key="1">
    <source>
        <dbReference type="ARBA" id="ARBA00001957"/>
    </source>
</evidence>
<dbReference type="CDD" id="cd19535">
    <property type="entry name" value="Cyc_NRPS"/>
    <property type="match status" value="1"/>
</dbReference>
<dbReference type="PROSITE" id="PS00012">
    <property type="entry name" value="PHOSPHOPANTETHEINE"/>
    <property type="match status" value="1"/>
</dbReference>
<dbReference type="EMBL" id="ABKSHZ030000001">
    <property type="protein sequence ID" value="EMM9720555.1"/>
    <property type="molecule type" value="Genomic_DNA"/>
</dbReference>
<dbReference type="GO" id="GO:0047527">
    <property type="term" value="F:2,3-dihydroxybenzoate-serine ligase activity"/>
    <property type="evidence" value="ECO:0007669"/>
    <property type="project" value="TreeGrafter"/>
</dbReference>
<dbReference type="InterPro" id="IPR010071">
    <property type="entry name" value="AA_adenyl_dom"/>
</dbReference>
<dbReference type="Gene3D" id="1.10.1200.10">
    <property type="entry name" value="ACP-like"/>
    <property type="match status" value="2"/>
</dbReference>
<dbReference type="InterPro" id="IPR045851">
    <property type="entry name" value="AMP-bd_C_sf"/>
</dbReference>
<comment type="cofactor">
    <cofactor evidence="1">
        <name>pantetheine 4'-phosphate</name>
        <dbReference type="ChEBI" id="CHEBI:47942"/>
    </cofactor>
</comment>
<dbReference type="CDD" id="cd19531">
    <property type="entry name" value="LCL_NRPS-like"/>
    <property type="match status" value="1"/>
</dbReference>
<dbReference type="InterPro" id="IPR025110">
    <property type="entry name" value="AMP-bd_C"/>
</dbReference>
<dbReference type="GO" id="GO:0005829">
    <property type="term" value="C:cytosol"/>
    <property type="evidence" value="ECO:0007669"/>
    <property type="project" value="TreeGrafter"/>
</dbReference>
<dbReference type="Pfam" id="PF00550">
    <property type="entry name" value="PP-binding"/>
    <property type="match status" value="2"/>
</dbReference>
<dbReference type="InterPro" id="IPR020806">
    <property type="entry name" value="PKS_PP-bd"/>
</dbReference>
<dbReference type="SUPFAM" id="SSF47336">
    <property type="entry name" value="ACP-like"/>
    <property type="match status" value="2"/>
</dbReference>
<organism evidence="7">
    <name type="scientific">Escherichia coli</name>
    <dbReference type="NCBI Taxonomy" id="562"/>
    <lineage>
        <taxon>Bacteria</taxon>
        <taxon>Pseudomonadati</taxon>
        <taxon>Pseudomonadota</taxon>
        <taxon>Gammaproteobacteria</taxon>
        <taxon>Enterobacterales</taxon>
        <taxon>Enterobacteriaceae</taxon>
        <taxon>Escherichia</taxon>
    </lineage>
</organism>
<dbReference type="SUPFAM" id="SSF55469">
    <property type="entry name" value="FMN-dependent nitroreductase-like"/>
    <property type="match status" value="1"/>
</dbReference>
<dbReference type="InterPro" id="IPR000415">
    <property type="entry name" value="Nitroreductase-like"/>
</dbReference>
<dbReference type="Pfam" id="PF00668">
    <property type="entry name" value="Condensation"/>
    <property type="match status" value="2"/>
</dbReference>
<dbReference type="InterPro" id="IPR029479">
    <property type="entry name" value="Nitroreductase"/>
</dbReference>
<evidence type="ECO:0000259" key="6">
    <source>
        <dbReference type="PROSITE" id="PS50075"/>
    </source>
</evidence>
<dbReference type="RefSeq" id="WP_001533427.1">
    <property type="nucleotide sequence ID" value="NZ_BFHH01000010.1"/>
</dbReference>
<dbReference type="Pfam" id="PF00881">
    <property type="entry name" value="Nitroreductase"/>
    <property type="match status" value="1"/>
</dbReference>
<dbReference type="FunFam" id="3.40.50.12780:FF:000012">
    <property type="entry name" value="Non-ribosomal peptide synthetase"/>
    <property type="match status" value="1"/>
</dbReference>
<dbReference type="Gene3D" id="3.30.559.30">
    <property type="entry name" value="Nonribosomal peptide synthetase, condensation domain"/>
    <property type="match status" value="2"/>
</dbReference>
<keyword evidence="4" id="KW-0597">Phosphoprotein</keyword>
<sequence length="2440" mass="272244">MTIHHAALARMLPAEKKEKLLRQLAQSGVSPSRIPIIKADPAQAIPLSFNQERLWFLQKYDSTATNYNLYVVYRLHGVVDMPMLTEALRHVQARHAILRTRIIVRNDRPCQVIDDASSLVLDTVTLAAQAPTSALDAVIQQVINTRFDLARGPLWGVTQIIQPDQGCHLVFCAHHIIIDGISLRLLFDELQQQYARLHAGNETSLPPPPLQYADYAFWQREWFQDTLLANELAYWRARLQDAPLLSTFPSLHPRPAQPSTHGSRFSITLDETLSLALKHVARTQETTPFVLMLTAFQLVLMRYAQQQRLVIGMPVSGRIRPELQSSIGYYASTAVIYTDFNGVEVGREALQRVKASVKETQGRQQLPFENLVNMLDLPRSLSHSPLFQILYIYHNHVTPRAFTLAGAYWEQVTYHNQTVKYDMTVEVFQNDATFDVSFEYDLGLYDADVVKQIAEALRQHCLSLTSSLETPIGAIPLHAPETATPRRDPLNATNVPWLGPQDVLRIIEQRCVQHPKQLAIQQHDGTLTYAELWARVQFIAMRFRAHGIQPGDRIGVLLPRHRDVIATMLATWFVGACYVPFDIHQPAARLQRLMQRARLVCLVVRQPGEWGEIVQLSLPELMQDMSNAIRYSTPCALLPDMQAYLLFTSGSTGEPKGVCVVHRGLLNLLLDMQRTFAVGSQDRLLSVTTPTFDISFLEYLLPLISGASLYLTEAERAADSFRMIPLIADYRPTLMQATPSFWHGLLMAGWRGDPELCVLAGGEALPTKVAEELLRCCGSLWNLYGPTETTIWSLKSQITQAENITLGAPIANTRIYILDNEGHPVPQGVDGELYIAGDGVAQGYDGQPELNAQFFLSEPGVPGGRMFRTGDLVRSDAQGQLFFVGRKDSQIKLRGYRIELGEIERTLARHPHVDAAVVACIERAPLHKALAAFIITSEPPSLFEQLKNELRQQLPDYMVPTLWQRVADFPNTDNGKIDRKRLAENFVADSSLVSPQTQALSDTEQMLLALWMRYLPIKNVDPECDFFRLGGHSLLAVTLVAEINRTFHCALTLKDIFHYSTLRALSARIAQQSITDAAASQDDWVIVHDPEHRHQPFPLTDVQRAYWLGRQTGATSIATHIYHEFDVEHFNVTRFTHAVNALIARHEMLRARVLPDGTQQILAQVPAYQLEQRDLSALSPNARNDALMAIRDRLSHHVHPADRWPLFDFSYSACTAQHGRLHFSLDLLIADALSMRTLQQELMMLYREPHVSLPLLPFSFRDYVQALLVEQASEAYARDQAYWQRALPQLYGPPTLPVQGDLAQLSAIRFVRRRHRLSAHNWGVLSALAQRTRITKTALLLTVFSQVLARWSLSPTFTLNLTLFNRPQGYPNAEAVIGDFTAVSLLNVCYDSQHSYAHNAQRIQVQLWEDLEHRRFSGIRASEALIHSGRFHAPMPVVFTSMLDIDGETTAQDPRDTTRFTLCPDANITQTPQVWLDHQVIELAGELHFNWDAVEQLFDTTLLDQMFGAYCHALQALVAMPQSWWGVNSSLALPTVSAPVTQAPAPTALLHHGLLRQAALTPQETALISPIRELTYRQLSTAADHVARALLALGVQHGDRVAVVMEKGWQQIAAVHGILRLGAVYLPVDPVLPPQRRQLLLTVGEVRVQVTQPGLTQLEPSLPVLIIDDGMLDTPAAPLPEVAGDVTDLAYIIFTSGSTGTPKGVMIDHRAAMNTLEDINERFGLNAQDRVFGLSSLSFDLSVYDAFAPFMVGAALVLPEAGREKDPRHWQTVMAHGHVSVWNAVPALMQMLCEYHSGDRMSYPTLRLALLSGDWIPLTLPEQMRERLNETMDIISLGGATECAIWSVYYPIGEVESTWTSIPYGRGLRNQPVYVLNAQLEECPVGVEGEICIGGMGLAQGYLNDAEKTAASFVWREASGERIYRTGDRGRYFADGQVAFLGRNDTQVKVNGYRIELGEIERCIARHPDVEQSVVVAVGNSQHRRLVAFAKLHDRHQAQALQAKEAEAAALAQGIIVNPAQRLAFKLKEPHIRALDGLGIALTAPADSTRYIKRRSYRHFSAQKTTLAQLGQLLSGLGQMRLPGLPFAKYAYASAGGLYPVQTYVYLHPDKIEEGVSGIYYFDPRQSCLMPVAPEVELNSGFHAGPNQSIADRAAFTLFMVADMAVISPFYGQEAAWHFSVMEAGTLCHLLEEDAPRYGLGLCQLGMADFSAVASHFQLSPHHRYVHCTVGGAIGQEAASAAALLRDFSTYEKPKETAAPLDMQSYKDAMLRGLRQQLPDYMVPSDLMLATDFPLTANGKLDRQKLQLQGEQIAHQRDGVGPIQVDSALQQRLVALWQEVLGVSHVSAEDDFFSLGGSSIELVRIQQALEAIIGQEIPIVDLFRLPTIADVARYLDEQLHNLPAAHDIVLAQAEVSQVSAARENLALRRKRAQQGEKGDE</sequence>
<dbReference type="GO" id="GO:0009239">
    <property type="term" value="P:enterobactin biosynthetic process"/>
    <property type="evidence" value="ECO:0007669"/>
    <property type="project" value="TreeGrafter"/>
</dbReference>
<evidence type="ECO:0000256" key="5">
    <source>
        <dbReference type="ARBA" id="ARBA00022598"/>
    </source>
</evidence>